<keyword evidence="1" id="KW-1133">Transmembrane helix</keyword>
<proteinExistence type="predicted"/>
<dbReference type="AlphaFoldDB" id="A0A7S0ZNN7"/>
<dbReference type="InterPro" id="IPR052728">
    <property type="entry name" value="O2_lipid_transport_reg"/>
</dbReference>
<feature type="transmembrane region" description="Helical" evidence="1">
    <location>
        <begin position="581"/>
        <end position="606"/>
    </location>
</feature>
<keyword evidence="1" id="KW-0472">Membrane</keyword>
<feature type="transmembrane region" description="Helical" evidence="1">
    <location>
        <begin position="277"/>
        <end position="298"/>
    </location>
</feature>
<feature type="transmembrane region" description="Helical" evidence="1">
    <location>
        <begin position="451"/>
        <end position="472"/>
    </location>
</feature>
<feature type="signal peptide" evidence="2">
    <location>
        <begin position="1"/>
        <end position="17"/>
    </location>
</feature>
<feature type="transmembrane region" description="Helical" evidence="1">
    <location>
        <begin position="424"/>
        <end position="444"/>
    </location>
</feature>
<dbReference type="InterPro" id="IPR002656">
    <property type="entry name" value="Acyl_transf_3_dom"/>
</dbReference>
<dbReference type="PANTHER" id="PTHR11161:SF0">
    <property type="entry name" value="O-ACYLTRANSFERASE LIKE PROTEIN"/>
    <property type="match status" value="1"/>
</dbReference>
<accession>A0A7S0ZNN7</accession>
<feature type="domain" description="Acyltransferase 3" evidence="3">
    <location>
        <begin position="271"/>
        <end position="670"/>
    </location>
</feature>
<sequence>MFPLRLAFASLVHLSASDWIGDAAGLVVRTMQPFAAVNGCALSLIDVALNNQMALVDMFLATGKNLPYDAGQYDTCVALKDSWNVSGRFFLVSMNANMAGTTIPMEIGVCLPAACTNADLLNSDMFFNTMWTTFFNTSFPVIVMTDSDTLPQPLNTCRHPNPSNMEENVEPWGPRACCGTAIVLILVVAVITATYIGEVLRANPPLLSGAPRSSSGEAPLLEEQRSLPPQSVPPFIRKVGSLNLVKAFDLFGPKGSWTSIWKAETKRDTDCLNGMRVIAMFSVILSHTVLVGGANSGYSDVVDIEANPFNRAAAETDPRFLILFSGQMGVDTFFFCSGFLLSYLGMTRPTPLMPGIVMRYLRLTPSVAFMIMIYSTIAPFVSEGPFASRVQESILRKCNTGWWVPLVYSQWIYPWDGGEICAGWLWYLGNDILFFIICLGLLSIWKMNRRLSALITMAITGASIFISMYLVYEKNLGMYIFTQHKAYEEWLYERPWHRITVFILGFAVPLLLAAPKAAIAQGRRWRITKADVPRTRAANFMVYVATFLAYVLMALVLLLPGTDLTGRNGRKPMTWTQTQNALYITFARPLWALGNLVIVMGCYFGYLPWTNIFLGHSFFNPLQKLTLGAYLFHPVIIKIASGNANGYYFFNYTDIYTHALCYTVVSYSASAVSWCLVEKPFADLVDLLMPTKKKNTVAAGKEDSLPSITSLNVSMRAPGVAAS</sequence>
<feature type="chain" id="PRO_5030756351" description="Acyltransferase 3 domain-containing protein" evidence="2">
    <location>
        <begin position="18"/>
        <end position="723"/>
    </location>
</feature>
<evidence type="ECO:0000256" key="1">
    <source>
        <dbReference type="SAM" id="Phobius"/>
    </source>
</evidence>
<evidence type="ECO:0000256" key="2">
    <source>
        <dbReference type="SAM" id="SignalP"/>
    </source>
</evidence>
<dbReference type="EMBL" id="HBFQ01002663">
    <property type="protein sequence ID" value="CAD8827460.1"/>
    <property type="molecule type" value="Transcribed_RNA"/>
</dbReference>
<feature type="transmembrane region" description="Helical" evidence="1">
    <location>
        <begin position="172"/>
        <end position="196"/>
    </location>
</feature>
<dbReference type="PANTHER" id="PTHR11161">
    <property type="entry name" value="O-ACYLTRANSFERASE"/>
    <property type="match status" value="1"/>
</dbReference>
<feature type="transmembrane region" description="Helical" evidence="1">
    <location>
        <begin position="627"/>
        <end position="649"/>
    </location>
</feature>
<feature type="transmembrane region" description="Helical" evidence="1">
    <location>
        <begin position="318"/>
        <end position="340"/>
    </location>
</feature>
<feature type="transmembrane region" description="Helical" evidence="1">
    <location>
        <begin position="360"/>
        <end position="381"/>
    </location>
</feature>
<feature type="transmembrane region" description="Helical" evidence="1">
    <location>
        <begin position="540"/>
        <end position="561"/>
    </location>
</feature>
<feature type="transmembrane region" description="Helical" evidence="1">
    <location>
        <begin position="499"/>
        <end position="519"/>
    </location>
</feature>
<dbReference type="Pfam" id="PF01757">
    <property type="entry name" value="Acyl_transf_3"/>
    <property type="match status" value="1"/>
</dbReference>
<evidence type="ECO:0000259" key="3">
    <source>
        <dbReference type="Pfam" id="PF01757"/>
    </source>
</evidence>
<organism evidence="4">
    <name type="scientific">Noctiluca scintillans</name>
    <name type="common">Sea sparkle</name>
    <name type="synonym">Red tide dinoflagellate</name>
    <dbReference type="NCBI Taxonomy" id="2966"/>
    <lineage>
        <taxon>Eukaryota</taxon>
        <taxon>Sar</taxon>
        <taxon>Alveolata</taxon>
        <taxon>Dinophyceae</taxon>
        <taxon>Noctilucales</taxon>
        <taxon>Noctilucaceae</taxon>
        <taxon>Noctiluca</taxon>
    </lineage>
</organism>
<gene>
    <name evidence="4" type="ORF">NSCI0253_LOCUS1806</name>
</gene>
<protein>
    <recommendedName>
        <fullName evidence="3">Acyltransferase 3 domain-containing protein</fullName>
    </recommendedName>
</protein>
<reference evidence="4" key="1">
    <citation type="submission" date="2021-01" db="EMBL/GenBank/DDBJ databases">
        <authorList>
            <person name="Corre E."/>
            <person name="Pelletier E."/>
            <person name="Niang G."/>
            <person name="Scheremetjew M."/>
            <person name="Finn R."/>
            <person name="Kale V."/>
            <person name="Holt S."/>
            <person name="Cochrane G."/>
            <person name="Meng A."/>
            <person name="Brown T."/>
            <person name="Cohen L."/>
        </authorList>
    </citation>
    <scope>NUCLEOTIDE SEQUENCE</scope>
</reference>
<keyword evidence="1" id="KW-0812">Transmembrane</keyword>
<name>A0A7S0ZNN7_NOCSC</name>
<keyword evidence="2" id="KW-0732">Signal</keyword>
<evidence type="ECO:0000313" key="4">
    <source>
        <dbReference type="EMBL" id="CAD8827460.1"/>
    </source>
</evidence>
<feature type="transmembrane region" description="Helical" evidence="1">
    <location>
        <begin position="655"/>
        <end position="677"/>
    </location>
</feature>
<dbReference type="GO" id="GO:0016747">
    <property type="term" value="F:acyltransferase activity, transferring groups other than amino-acyl groups"/>
    <property type="evidence" value="ECO:0007669"/>
    <property type="project" value="InterPro"/>
</dbReference>